<evidence type="ECO:0000313" key="2">
    <source>
        <dbReference type="Proteomes" id="UP000051166"/>
    </source>
</evidence>
<organism evidence="1 2">
    <name type="scientific">Liquorilactobacillus satsumensis DSM 16230 = JCM 12392</name>
    <dbReference type="NCBI Taxonomy" id="1423801"/>
    <lineage>
        <taxon>Bacteria</taxon>
        <taxon>Bacillati</taxon>
        <taxon>Bacillota</taxon>
        <taxon>Bacilli</taxon>
        <taxon>Lactobacillales</taxon>
        <taxon>Lactobacillaceae</taxon>
        <taxon>Liquorilactobacillus</taxon>
    </lineage>
</organism>
<dbReference type="Gene3D" id="3.40.30.10">
    <property type="entry name" value="Glutaredoxin"/>
    <property type="match status" value="1"/>
</dbReference>
<keyword evidence="2" id="KW-1185">Reference proteome</keyword>
<proteinExistence type="predicted"/>
<dbReference type="Proteomes" id="UP000051166">
    <property type="component" value="Unassembled WGS sequence"/>
</dbReference>
<dbReference type="Pfam" id="PF13743">
    <property type="entry name" value="Thioredoxin_5"/>
    <property type="match status" value="1"/>
</dbReference>
<dbReference type="SUPFAM" id="SSF52833">
    <property type="entry name" value="Thioredoxin-like"/>
    <property type="match status" value="1"/>
</dbReference>
<dbReference type="PATRIC" id="fig|1423801.4.peg.31"/>
<name>A0A0R1V7X9_9LACO</name>
<dbReference type="InterPro" id="IPR036249">
    <property type="entry name" value="Thioredoxin-like_sf"/>
</dbReference>
<dbReference type="AlphaFoldDB" id="A0A0R1V7X9"/>
<evidence type="ECO:0000313" key="1">
    <source>
        <dbReference type="EMBL" id="KRL99715.1"/>
    </source>
</evidence>
<evidence type="ECO:0008006" key="3">
    <source>
        <dbReference type="Google" id="ProtNLM"/>
    </source>
</evidence>
<dbReference type="EMBL" id="AZFQ01000023">
    <property type="protein sequence ID" value="KRL99715.1"/>
    <property type="molecule type" value="Genomic_DNA"/>
</dbReference>
<comment type="caution">
    <text evidence="1">The sequence shown here is derived from an EMBL/GenBank/DDBJ whole genome shotgun (WGS) entry which is preliminary data.</text>
</comment>
<protein>
    <recommendedName>
        <fullName evidence="3">Dithiol-disulfide isomerase</fullName>
    </recommendedName>
</protein>
<reference evidence="1 2" key="1">
    <citation type="journal article" date="2015" name="Genome Announc.">
        <title>Expanding the biotechnology potential of lactobacilli through comparative genomics of 213 strains and associated genera.</title>
        <authorList>
            <person name="Sun Z."/>
            <person name="Harris H.M."/>
            <person name="McCann A."/>
            <person name="Guo C."/>
            <person name="Argimon S."/>
            <person name="Zhang W."/>
            <person name="Yang X."/>
            <person name="Jeffery I.B."/>
            <person name="Cooney J.C."/>
            <person name="Kagawa T.F."/>
            <person name="Liu W."/>
            <person name="Song Y."/>
            <person name="Salvetti E."/>
            <person name="Wrobel A."/>
            <person name="Rasinkangas P."/>
            <person name="Parkhill J."/>
            <person name="Rea M.C."/>
            <person name="O'Sullivan O."/>
            <person name="Ritari J."/>
            <person name="Douillard F.P."/>
            <person name="Paul Ross R."/>
            <person name="Yang R."/>
            <person name="Briner A.E."/>
            <person name="Felis G.E."/>
            <person name="de Vos W.M."/>
            <person name="Barrangou R."/>
            <person name="Klaenhammer T.R."/>
            <person name="Caufield P.W."/>
            <person name="Cui Y."/>
            <person name="Zhang H."/>
            <person name="O'Toole P.W."/>
        </authorList>
    </citation>
    <scope>NUCLEOTIDE SEQUENCE [LARGE SCALE GENOMIC DNA]</scope>
    <source>
        <strain evidence="1 2">DSM 16230</strain>
    </source>
</reference>
<gene>
    <name evidence="1" type="ORF">FD50_GL000033</name>
</gene>
<sequence length="142" mass="16136">MYQSALDYKAALFQGSRRGRNYLLNLQQSVIVCGEEYCDQVVAEVAKKSGLDLEMFNHDRTSKFTVESFKRDQQMAAEMKVETHPTAVLYDWDQFDFGISFTDCQSFELLKDLCTGKLNAELLSTKSAKLDAKGHHSSIHIL</sequence>
<accession>A0A0R1V7X9</accession>
<dbReference type="STRING" id="1423801.FD50_GL000033"/>